<proteinExistence type="predicted"/>
<dbReference type="InterPro" id="IPR033932">
    <property type="entry name" value="YtcJ-like"/>
</dbReference>
<dbReference type="EMBL" id="AAOW01000022">
    <property type="protein sequence ID" value="EAR60192.1"/>
    <property type="molecule type" value="Genomic_DNA"/>
</dbReference>
<dbReference type="SUPFAM" id="SSF51338">
    <property type="entry name" value="Composite domain of metallo-dependent hydrolases"/>
    <property type="match status" value="1"/>
</dbReference>
<sequence length="565" mass="61870">MVKPIRLGGAVKKNNQSFAQLTTTLFATLLISGAVGASDLVLTNGKILTVDSLFSEAQAIAIDGGRIVAIGSNASVAKHIKADTKLIDLNGKTVIPGLIDNHMHLVRGAQNWQRQIRLEGVLDYQEALSQIEKAAKRAKPGEWLTAPGGFVERQFDGRPGAGFLRKDLDRVAPENPVYLQHLFDWGYANSAALERIGVNPENPEGMAGLLLDNQGLPEGPVTKRAQWLIEQQVAQDKQADQLANAHQALSDLAKTGLTTVVDAGGFNTVDSLYAPFQSLDEQGELPIRLYYMKQVVDWQQGNRATNLQRLDGVRFGEGSDFFKPVAVGEQLLLSVQDTAGSPANSGDAVKAEFLEKAAELAKRGVQLHLHAVNDQSINQHLDAFAEINKTYPLAPLRWTLAHVDGIQPETIDRANDLGILFAIHSRPVLIGYRFQSRFGPKANQMTPMKTLTEKGALWGLGSDSPTVSIYNPFRTLWWAINGRMVDGTKVSEQNVDRKQALIAHTINNARLANEESNLGSLEIGKRADLVVIDQDYMKIEASQISKIRSLATMVDGEWVYRDASF</sequence>
<dbReference type="AlphaFoldDB" id="A0A7U8GQC6"/>
<dbReference type="GO" id="GO:0016810">
    <property type="term" value="F:hydrolase activity, acting on carbon-nitrogen (but not peptide) bonds"/>
    <property type="evidence" value="ECO:0007669"/>
    <property type="project" value="InterPro"/>
</dbReference>
<evidence type="ECO:0000313" key="3">
    <source>
        <dbReference type="Proteomes" id="UP000002171"/>
    </source>
</evidence>
<comment type="caution">
    <text evidence="2">The sequence shown here is derived from an EMBL/GenBank/DDBJ whole genome shotgun (WGS) entry which is preliminary data.</text>
</comment>
<evidence type="ECO:0000313" key="2">
    <source>
        <dbReference type="EMBL" id="EAR60192.1"/>
    </source>
</evidence>
<keyword evidence="3" id="KW-1185">Reference proteome</keyword>
<dbReference type="Gene3D" id="2.30.40.10">
    <property type="entry name" value="Urease, subunit C, domain 1"/>
    <property type="match status" value="1"/>
</dbReference>
<feature type="domain" description="Amidohydrolase 3" evidence="1">
    <location>
        <begin position="86"/>
        <end position="560"/>
    </location>
</feature>
<dbReference type="SUPFAM" id="SSF51556">
    <property type="entry name" value="Metallo-dependent hydrolases"/>
    <property type="match status" value="1"/>
</dbReference>
<dbReference type="Gene3D" id="3.20.20.140">
    <property type="entry name" value="Metal-dependent hydrolases"/>
    <property type="match status" value="1"/>
</dbReference>
<dbReference type="Pfam" id="PF07969">
    <property type="entry name" value="Amidohydro_3"/>
    <property type="match status" value="1"/>
</dbReference>
<dbReference type="Gene3D" id="3.10.310.70">
    <property type="match status" value="1"/>
</dbReference>
<dbReference type="InterPro" id="IPR032466">
    <property type="entry name" value="Metal_Hydrolase"/>
</dbReference>
<dbReference type="PANTHER" id="PTHR22642">
    <property type="entry name" value="IMIDAZOLONEPROPIONASE"/>
    <property type="match status" value="1"/>
</dbReference>
<dbReference type="Proteomes" id="UP000002171">
    <property type="component" value="Unassembled WGS sequence"/>
</dbReference>
<protein>
    <recommendedName>
        <fullName evidence="1">Amidohydrolase 3 domain-containing protein</fullName>
    </recommendedName>
</protein>
<evidence type="ECO:0000259" key="1">
    <source>
        <dbReference type="Pfam" id="PF07969"/>
    </source>
</evidence>
<name>A0A7U8GQC6_NEPCE</name>
<gene>
    <name evidence="2" type="ORF">MED92_11834</name>
</gene>
<dbReference type="CDD" id="cd01300">
    <property type="entry name" value="YtcJ_like"/>
    <property type="match status" value="1"/>
</dbReference>
<dbReference type="InterPro" id="IPR011059">
    <property type="entry name" value="Metal-dep_hydrolase_composite"/>
</dbReference>
<reference evidence="2 3" key="1">
    <citation type="submission" date="2006-02" db="EMBL/GenBank/DDBJ databases">
        <authorList>
            <person name="Pinhassi J."/>
            <person name="Pedros-Alio C."/>
            <person name="Ferriera S."/>
            <person name="Johnson J."/>
            <person name="Kravitz S."/>
            <person name="Halpern A."/>
            <person name="Remington K."/>
            <person name="Beeson K."/>
            <person name="Tran B."/>
            <person name="Rogers Y.-H."/>
            <person name="Friedman R."/>
            <person name="Venter J.C."/>
        </authorList>
    </citation>
    <scope>NUCLEOTIDE SEQUENCE [LARGE SCALE GENOMIC DNA]</scope>
    <source>
        <strain evidence="2 3">MED92</strain>
    </source>
</reference>
<dbReference type="PANTHER" id="PTHR22642:SF21">
    <property type="entry name" value="PERIPLASMIC PROTEIN"/>
    <property type="match status" value="1"/>
</dbReference>
<dbReference type="InterPro" id="IPR013108">
    <property type="entry name" value="Amidohydro_3"/>
</dbReference>
<organism evidence="2 3">
    <name type="scientific">Neptuniibacter caesariensis</name>
    <dbReference type="NCBI Taxonomy" id="207954"/>
    <lineage>
        <taxon>Bacteria</taxon>
        <taxon>Pseudomonadati</taxon>
        <taxon>Pseudomonadota</taxon>
        <taxon>Gammaproteobacteria</taxon>
        <taxon>Oceanospirillales</taxon>
        <taxon>Oceanospirillaceae</taxon>
        <taxon>Neptuniibacter</taxon>
    </lineage>
</organism>
<accession>A0A7U8GQC6</accession>